<evidence type="ECO:0000256" key="1">
    <source>
        <dbReference type="SAM" id="MobiDB-lite"/>
    </source>
</evidence>
<gene>
    <name evidence="2" type="ORF">SCWH03_10320</name>
</gene>
<feature type="region of interest" description="Disordered" evidence="1">
    <location>
        <begin position="1"/>
        <end position="67"/>
    </location>
</feature>
<dbReference type="AlphaFoldDB" id="A0A6A0AQ97"/>
<organism evidence="2 3">
    <name type="scientific">Streptomyces pacificus</name>
    <dbReference type="NCBI Taxonomy" id="2705029"/>
    <lineage>
        <taxon>Bacteria</taxon>
        <taxon>Bacillati</taxon>
        <taxon>Actinomycetota</taxon>
        <taxon>Actinomycetes</taxon>
        <taxon>Kitasatosporales</taxon>
        <taxon>Streptomycetaceae</taxon>
        <taxon>Streptomyces</taxon>
    </lineage>
</organism>
<dbReference type="EMBL" id="BLLG01000002">
    <property type="protein sequence ID" value="GFH34818.1"/>
    <property type="molecule type" value="Genomic_DNA"/>
</dbReference>
<reference evidence="2 3" key="1">
    <citation type="submission" date="2020-02" db="EMBL/GenBank/DDBJ databases">
        <title>Whole Genome Shotgun Sequence of Streptomyces sp. strain CWH03.</title>
        <authorList>
            <person name="Dohra H."/>
            <person name="Kodani S."/>
            <person name="Yamamura H."/>
        </authorList>
    </citation>
    <scope>NUCLEOTIDE SEQUENCE [LARGE SCALE GENOMIC DNA]</scope>
    <source>
        <strain evidence="2 3">CWH03</strain>
    </source>
</reference>
<accession>A0A6A0AQ97</accession>
<evidence type="ECO:0000313" key="3">
    <source>
        <dbReference type="Proteomes" id="UP000484988"/>
    </source>
</evidence>
<sequence>MERRTPRGAGQGNALAQRKPDIGKPESRAVEDSARTGWHGGRPAASGAAGRTFFTSLRPGSGIVRPR</sequence>
<dbReference type="Proteomes" id="UP000484988">
    <property type="component" value="Unassembled WGS sequence"/>
</dbReference>
<evidence type="ECO:0000313" key="2">
    <source>
        <dbReference type="EMBL" id="GFH34818.1"/>
    </source>
</evidence>
<feature type="compositionally biased region" description="Basic and acidic residues" evidence="1">
    <location>
        <begin position="18"/>
        <end position="34"/>
    </location>
</feature>
<feature type="compositionally biased region" description="Low complexity" evidence="1">
    <location>
        <begin position="41"/>
        <end position="51"/>
    </location>
</feature>
<name>A0A6A0AQ97_9ACTN</name>
<protein>
    <submittedName>
        <fullName evidence="2">Uncharacterized protein</fullName>
    </submittedName>
</protein>
<keyword evidence="3" id="KW-1185">Reference proteome</keyword>
<comment type="caution">
    <text evidence="2">The sequence shown here is derived from an EMBL/GenBank/DDBJ whole genome shotgun (WGS) entry which is preliminary data.</text>
</comment>
<proteinExistence type="predicted"/>